<dbReference type="GeneID" id="100370167"/>
<dbReference type="InterPro" id="IPR001753">
    <property type="entry name" value="Enoyl-CoA_hydra/iso"/>
</dbReference>
<organism evidence="1 2">
    <name type="scientific">Saccoglossus kowalevskii</name>
    <name type="common">Acorn worm</name>
    <dbReference type="NCBI Taxonomy" id="10224"/>
    <lineage>
        <taxon>Eukaryota</taxon>
        <taxon>Metazoa</taxon>
        <taxon>Hemichordata</taxon>
        <taxon>Enteropneusta</taxon>
        <taxon>Harrimaniidae</taxon>
        <taxon>Saccoglossus</taxon>
    </lineage>
</organism>
<dbReference type="PANTHER" id="PTHR11941:SF75">
    <property type="entry name" value="ENOYL-COA HYDRATASE_ISOMERASE FAMILY PROTEIN"/>
    <property type="match status" value="1"/>
</dbReference>
<gene>
    <name evidence="2" type="primary">LOC100370167</name>
</gene>
<sequence length="241" mass="26985">MARPSSPPPGYSVELRDDIAILWMNNDENRFNPHTVGEINKCLDEVERSSAQALITSGIGKFFSNGLDLDKLGGLSLEEGIQFIGQLYALLIRLMTFPIPTIAAINGHCFAGGAIFALTHDYQIMRTRQGWWSFPEIHINLAFKDAMANFLLSKLPSPAIARDMLIFGKRYTAEELVQNKIIDGISVQSELIEVATRKARACLGKNGFDRSMLQIMKQDIHKNSIDKFIESDSYKAFKSKI</sequence>
<dbReference type="Gene3D" id="3.90.226.10">
    <property type="entry name" value="2-enoyl-CoA Hydratase, Chain A, domain 1"/>
    <property type="match status" value="1"/>
</dbReference>
<proteinExistence type="predicted"/>
<dbReference type="CDD" id="cd06558">
    <property type="entry name" value="crotonase-like"/>
    <property type="match status" value="1"/>
</dbReference>
<dbReference type="SUPFAM" id="SSF52096">
    <property type="entry name" value="ClpP/crotonase"/>
    <property type="match status" value="1"/>
</dbReference>
<name>A0ABM0GTJ2_SACKO</name>
<dbReference type="Pfam" id="PF00378">
    <property type="entry name" value="ECH_1"/>
    <property type="match status" value="1"/>
</dbReference>
<evidence type="ECO:0000313" key="1">
    <source>
        <dbReference type="Proteomes" id="UP000694865"/>
    </source>
</evidence>
<evidence type="ECO:0000313" key="2">
    <source>
        <dbReference type="RefSeq" id="XP_002737050.1"/>
    </source>
</evidence>
<dbReference type="PANTHER" id="PTHR11941">
    <property type="entry name" value="ENOYL-COA HYDRATASE-RELATED"/>
    <property type="match status" value="1"/>
</dbReference>
<protein>
    <submittedName>
        <fullName evidence="2">Enoyl-CoA delta isomerase 2, mitochondrial-like</fullName>
    </submittedName>
</protein>
<dbReference type="InterPro" id="IPR029045">
    <property type="entry name" value="ClpP/crotonase-like_dom_sf"/>
</dbReference>
<accession>A0ABM0GTJ2</accession>
<keyword evidence="1" id="KW-1185">Reference proteome</keyword>
<reference evidence="2" key="1">
    <citation type="submission" date="2025-08" db="UniProtKB">
        <authorList>
            <consortium name="RefSeq"/>
        </authorList>
    </citation>
    <scope>IDENTIFICATION</scope>
    <source>
        <tissue evidence="2">Testes</tissue>
    </source>
</reference>
<dbReference type="RefSeq" id="XP_002737050.1">
    <property type="nucleotide sequence ID" value="XM_002737004.2"/>
</dbReference>
<dbReference type="Proteomes" id="UP000694865">
    <property type="component" value="Unplaced"/>
</dbReference>